<sequence>MTSSWIARVVGLVVLLPLLGGCLGVGEQDTRLTIQFSDATGLFRGNDVGIRGVSVGHVESITPAGAYVDVEVVVDAGVDIPSDVGAVIVSRSVATDRYVELTPAYTSGPRIESGAVIAVDRTRTPVEFEQLLGSLEDISTALGSVDGTDGPLHALLSSTAATLQGQGQTIANGLEDLAVVLSTVSGSLPSVEANLTNLDTLTQTLAANDALVRSFVTQVTDATVMLDGQTAQIESTFDAITAMLQGLADFSASHRDQIGAQMEDFVALSNELVAHEQELTQLLQNGPLVTQNLPRAIDERGRLRFLTRPGDLLPGRSTLQEVCHSIEILCDELDLDQSTLFDLLALVAGEA</sequence>
<dbReference type="Proteomes" id="UP001501057">
    <property type="component" value="Unassembled WGS sequence"/>
</dbReference>
<evidence type="ECO:0000313" key="3">
    <source>
        <dbReference type="EMBL" id="GAA1727032.1"/>
    </source>
</evidence>
<protein>
    <submittedName>
        <fullName evidence="3">MCE family protein</fullName>
    </submittedName>
</protein>
<feature type="domain" description="Mce/MlaD" evidence="1">
    <location>
        <begin position="30"/>
        <end position="103"/>
    </location>
</feature>
<reference evidence="3 4" key="1">
    <citation type="journal article" date="2019" name="Int. J. Syst. Evol. Microbiol.">
        <title>The Global Catalogue of Microorganisms (GCM) 10K type strain sequencing project: providing services to taxonomists for standard genome sequencing and annotation.</title>
        <authorList>
            <consortium name="The Broad Institute Genomics Platform"/>
            <consortium name="The Broad Institute Genome Sequencing Center for Infectious Disease"/>
            <person name="Wu L."/>
            <person name="Ma J."/>
        </authorList>
    </citation>
    <scope>NUCLEOTIDE SEQUENCE [LARGE SCALE GENOMIC DNA]</scope>
    <source>
        <strain evidence="3 4">JCM 13518</strain>
    </source>
</reference>
<dbReference type="Pfam" id="PF11887">
    <property type="entry name" value="Mce4_CUP1"/>
    <property type="match status" value="1"/>
</dbReference>
<evidence type="ECO:0000313" key="4">
    <source>
        <dbReference type="Proteomes" id="UP001501057"/>
    </source>
</evidence>
<comment type="caution">
    <text evidence="3">The sequence shown here is derived from an EMBL/GenBank/DDBJ whole genome shotgun (WGS) entry which is preliminary data.</text>
</comment>
<dbReference type="PANTHER" id="PTHR33371:SF4">
    <property type="entry name" value="INTERMEMBRANE PHOSPHOLIPID TRANSPORT SYSTEM BINDING PROTEIN MLAD"/>
    <property type="match status" value="1"/>
</dbReference>
<dbReference type="NCBIfam" id="TIGR00996">
    <property type="entry name" value="Mtu_fam_mce"/>
    <property type="match status" value="1"/>
</dbReference>
<dbReference type="InterPro" id="IPR003399">
    <property type="entry name" value="Mce/MlaD"/>
</dbReference>
<dbReference type="RefSeq" id="WP_344197314.1">
    <property type="nucleotide sequence ID" value="NZ_BAAAME010000002.1"/>
</dbReference>
<name>A0ABN2JHS7_9ACTN</name>
<proteinExistence type="predicted"/>
<evidence type="ECO:0000259" key="2">
    <source>
        <dbReference type="Pfam" id="PF11887"/>
    </source>
</evidence>
<organism evidence="3 4">
    <name type="scientific">Aeromicrobium alkaliterrae</name>
    <dbReference type="NCBI Taxonomy" id="302168"/>
    <lineage>
        <taxon>Bacteria</taxon>
        <taxon>Bacillati</taxon>
        <taxon>Actinomycetota</taxon>
        <taxon>Actinomycetes</taxon>
        <taxon>Propionibacteriales</taxon>
        <taxon>Nocardioidaceae</taxon>
        <taxon>Aeromicrobium</taxon>
    </lineage>
</organism>
<feature type="domain" description="Mammalian cell entry C-terminal" evidence="2">
    <location>
        <begin position="108"/>
        <end position="285"/>
    </location>
</feature>
<dbReference type="PANTHER" id="PTHR33371">
    <property type="entry name" value="INTERMEMBRANE PHOSPHOLIPID TRANSPORT SYSTEM BINDING PROTEIN MLAD-RELATED"/>
    <property type="match status" value="1"/>
</dbReference>
<gene>
    <name evidence="3" type="ORF">GCM10009710_04620</name>
</gene>
<dbReference type="EMBL" id="BAAAME010000002">
    <property type="protein sequence ID" value="GAA1727032.1"/>
    <property type="molecule type" value="Genomic_DNA"/>
</dbReference>
<dbReference type="InterPro" id="IPR052336">
    <property type="entry name" value="MlaD_Phospholipid_Transporter"/>
</dbReference>
<dbReference type="InterPro" id="IPR024516">
    <property type="entry name" value="Mce_C"/>
</dbReference>
<dbReference type="Pfam" id="PF02470">
    <property type="entry name" value="MlaD"/>
    <property type="match status" value="1"/>
</dbReference>
<keyword evidence="4" id="KW-1185">Reference proteome</keyword>
<accession>A0ABN2JHS7</accession>
<evidence type="ECO:0000259" key="1">
    <source>
        <dbReference type="Pfam" id="PF02470"/>
    </source>
</evidence>
<dbReference type="InterPro" id="IPR005693">
    <property type="entry name" value="Mce"/>
</dbReference>